<keyword evidence="2" id="KW-0479">Metal-binding</keyword>
<dbReference type="Proteomes" id="UP000516349">
    <property type="component" value="Chromosome"/>
</dbReference>
<dbReference type="KEGG" id="ebla:JGUZn3_18050"/>
<comment type="cofactor">
    <cofactor evidence="2">
        <name>Mg(2+)</name>
        <dbReference type="ChEBI" id="CHEBI:18420"/>
    </cofactor>
</comment>
<accession>A0A7H1NTA9</accession>
<gene>
    <name evidence="3" type="ORF">JGUZn3_18050</name>
</gene>
<evidence type="ECO:0000313" key="3">
    <source>
        <dbReference type="EMBL" id="QNT79019.1"/>
    </source>
</evidence>
<protein>
    <recommendedName>
        <fullName evidence="2">5-formyltetrahydrofolate cyclo-ligase</fullName>
        <ecNumber evidence="2">6.3.3.2</ecNumber>
    </recommendedName>
</protein>
<keyword evidence="2" id="KW-0460">Magnesium</keyword>
<sequence>MIVSPHSLEKKILRKTLLDQRRTFLHSQQDSYSPYKGKFGIEAKPTLSPVSVLIKNLRFYVLDKASTFSRPLIVGGVWPLKGEPDLRSLFYDFYRIGVRVALPRVVRKESPLKFIEWSPFSILQDGLYKTCSPIGVFLEPDVLFVPLLGFNKKGYRIGYGGGFYDRTLALRPHCLSVGYGFSWQEVENLFYEDHDVPVKVIITEQGLLQTGLSHGKNEKRSKG</sequence>
<dbReference type="PANTHER" id="PTHR23407:SF11">
    <property type="entry name" value="CHROMOSOME UNDETERMINED SCAFFOLD_24, WHOLE GENOME SHOTGUN SEQUENCE"/>
    <property type="match status" value="1"/>
</dbReference>
<dbReference type="Pfam" id="PF01812">
    <property type="entry name" value="5-FTHF_cyc-lig"/>
    <property type="match status" value="1"/>
</dbReference>
<keyword evidence="1 2" id="KW-0547">Nucleotide-binding</keyword>
<name>A0A7H1NTA9_9PROT</name>
<dbReference type="NCBIfam" id="TIGR02727">
    <property type="entry name" value="MTHFS_bact"/>
    <property type="match status" value="1"/>
</dbReference>
<dbReference type="RefSeq" id="WP_203413222.1">
    <property type="nucleotide sequence ID" value="NZ_CP060244.1"/>
</dbReference>
<dbReference type="PANTHER" id="PTHR23407">
    <property type="entry name" value="ATPASE INHIBITOR/5-FORMYLTETRAHYDROFOLATE CYCLO-LIGASE"/>
    <property type="match status" value="1"/>
</dbReference>
<dbReference type="GO" id="GO:0030272">
    <property type="term" value="F:5-formyltetrahydrofolate cyclo-ligase activity"/>
    <property type="evidence" value="ECO:0007669"/>
    <property type="project" value="UniProtKB-EC"/>
</dbReference>
<comment type="similarity">
    <text evidence="2">Belongs to the 5-formyltetrahydrofolate cyclo-ligase family.</text>
</comment>
<dbReference type="InterPro" id="IPR024185">
    <property type="entry name" value="FTHF_cligase-like_sf"/>
</dbReference>
<comment type="catalytic activity">
    <reaction evidence="2">
        <text>(6S)-5-formyl-5,6,7,8-tetrahydrofolate + ATP = (6R)-5,10-methenyltetrahydrofolate + ADP + phosphate</text>
        <dbReference type="Rhea" id="RHEA:10488"/>
        <dbReference type="ChEBI" id="CHEBI:30616"/>
        <dbReference type="ChEBI" id="CHEBI:43474"/>
        <dbReference type="ChEBI" id="CHEBI:57455"/>
        <dbReference type="ChEBI" id="CHEBI:57457"/>
        <dbReference type="ChEBI" id="CHEBI:456216"/>
        <dbReference type="EC" id="6.3.3.2"/>
    </reaction>
</comment>
<organism evidence="3 4">
    <name type="scientific">Entomobacter blattae</name>
    <dbReference type="NCBI Taxonomy" id="2762277"/>
    <lineage>
        <taxon>Bacteria</taxon>
        <taxon>Pseudomonadati</taxon>
        <taxon>Pseudomonadota</taxon>
        <taxon>Alphaproteobacteria</taxon>
        <taxon>Acetobacterales</taxon>
        <taxon>Acetobacteraceae</taxon>
        <taxon>Entomobacter</taxon>
    </lineage>
</organism>
<feature type="binding site" evidence="1">
    <location>
        <begin position="156"/>
        <end position="164"/>
    </location>
    <ligand>
        <name>ATP</name>
        <dbReference type="ChEBI" id="CHEBI:30616"/>
    </ligand>
</feature>
<keyword evidence="1 2" id="KW-0067">ATP-binding</keyword>
<dbReference type="GO" id="GO:0005524">
    <property type="term" value="F:ATP binding"/>
    <property type="evidence" value="ECO:0007669"/>
    <property type="project" value="UniProtKB-KW"/>
</dbReference>
<evidence type="ECO:0000256" key="2">
    <source>
        <dbReference type="RuleBase" id="RU361279"/>
    </source>
</evidence>
<dbReference type="SUPFAM" id="SSF100950">
    <property type="entry name" value="NagB/RpiA/CoA transferase-like"/>
    <property type="match status" value="1"/>
</dbReference>
<dbReference type="Gene3D" id="3.40.50.10420">
    <property type="entry name" value="NagB/RpiA/CoA transferase-like"/>
    <property type="match status" value="1"/>
</dbReference>
<dbReference type="AlphaFoldDB" id="A0A7H1NTA9"/>
<dbReference type="EMBL" id="CP060244">
    <property type="protein sequence ID" value="QNT79019.1"/>
    <property type="molecule type" value="Genomic_DNA"/>
</dbReference>
<dbReference type="EC" id="6.3.3.2" evidence="2"/>
<feature type="binding site" evidence="1">
    <location>
        <position position="83"/>
    </location>
    <ligand>
        <name>substrate</name>
    </ligand>
</feature>
<dbReference type="InterPro" id="IPR037171">
    <property type="entry name" value="NagB/RpiA_transferase-like"/>
</dbReference>
<evidence type="ECO:0000256" key="1">
    <source>
        <dbReference type="PIRSR" id="PIRSR006806-1"/>
    </source>
</evidence>
<reference evidence="3 4" key="1">
    <citation type="submission" date="2020-08" db="EMBL/GenBank/DDBJ databases">
        <title>Complete genome sequence of Entomobacter blattae G55GP.</title>
        <authorList>
            <person name="Poehlein A."/>
            <person name="Guzman J."/>
            <person name="Daniel R."/>
            <person name="Vilcinskas A."/>
        </authorList>
    </citation>
    <scope>NUCLEOTIDE SEQUENCE [LARGE SCALE GENOMIC DNA]</scope>
    <source>
        <strain evidence="3 4">G55GP</strain>
    </source>
</reference>
<dbReference type="GO" id="GO:0009396">
    <property type="term" value="P:folic acid-containing compound biosynthetic process"/>
    <property type="evidence" value="ECO:0007669"/>
    <property type="project" value="TreeGrafter"/>
</dbReference>
<proteinExistence type="inferred from homology"/>
<keyword evidence="4" id="KW-1185">Reference proteome</keyword>
<evidence type="ECO:0000313" key="4">
    <source>
        <dbReference type="Proteomes" id="UP000516349"/>
    </source>
</evidence>
<dbReference type="InterPro" id="IPR002698">
    <property type="entry name" value="FTHF_cligase"/>
</dbReference>
<dbReference type="GO" id="GO:0046872">
    <property type="term" value="F:metal ion binding"/>
    <property type="evidence" value="ECO:0007669"/>
    <property type="project" value="UniProtKB-KW"/>
</dbReference>
<keyword evidence="3" id="KW-0436">Ligase</keyword>
<dbReference type="GO" id="GO:0035999">
    <property type="term" value="P:tetrahydrofolate interconversion"/>
    <property type="evidence" value="ECO:0007669"/>
    <property type="project" value="TreeGrafter"/>
</dbReference>